<dbReference type="AlphaFoldDB" id="A0A2S9YVU8"/>
<organism evidence="2 3">
    <name type="scientific">Enhygromyxa salina</name>
    <dbReference type="NCBI Taxonomy" id="215803"/>
    <lineage>
        <taxon>Bacteria</taxon>
        <taxon>Pseudomonadati</taxon>
        <taxon>Myxococcota</taxon>
        <taxon>Polyangia</taxon>
        <taxon>Nannocystales</taxon>
        <taxon>Nannocystaceae</taxon>
        <taxon>Enhygromyxa</taxon>
    </lineage>
</organism>
<reference evidence="2 3" key="1">
    <citation type="submission" date="2018-03" db="EMBL/GenBank/DDBJ databases">
        <title>Draft Genome Sequences of the Obligatory Marine Myxobacteria Enhygromyxa salina SWB007.</title>
        <authorList>
            <person name="Poehlein A."/>
            <person name="Moghaddam J.A."/>
            <person name="Harms H."/>
            <person name="Alanjari M."/>
            <person name="Koenig G.M."/>
            <person name="Daniel R."/>
            <person name="Schaeberle T.F."/>
        </authorList>
    </citation>
    <scope>NUCLEOTIDE SEQUENCE [LARGE SCALE GENOMIC DNA]</scope>
    <source>
        <strain evidence="2 3">SWB007</strain>
    </source>
</reference>
<protein>
    <submittedName>
        <fullName evidence="2">Uncharacterized protein</fullName>
    </submittedName>
</protein>
<feature type="compositionally biased region" description="Basic and acidic residues" evidence="1">
    <location>
        <begin position="63"/>
        <end position="77"/>
    </location>
</feature>
<feature type="region of interest" description="Disordered" evidence="1">
    <location>
        <begin position="1"/>
        <end position="36"/>
    </location>
</feature>
<proteinExistence type="predicted"/>
<evidence type="ECO:0000313" key="2">
    <source>
        <dbReference type="EMBL" id="PRQ09216.1"/>
    </source>
</evidence>
<comment type="caution">
    <text evidence="2">The sequence shown here is derived from an EMBL/GenBank/DDBJ whole genome shotgun (WGS) entry which is preliminary data.</text>
</comment>
<dbReference type="Proteomes" id="UP000238823">
    <property type="component" value="Unassembled WGS sequence"/>
</dbReference>
<feature type="region of interest" description="Disordered" evidence="1">
    <location>
        <begin position="56"/>
        <end position="77"/>
    </location>
</feature>
<evidence type="ECO:0000313" key="3">
    <source>
        <dbReference type="Proteomes" id="UP000238823"/>
    </source>
</evidence>
<accession>A0A2S9YVU8</accession>
<dbReference type="EMBL" id="PVNL01000030">
    <property type="protein sequence ID" value="PRQ09216.1"/>
    <property type="molecule type" value="Genomic_DNA"/>
</dbReference>
<sequence>MMRDDAQARQQRAKIRRETWRLEPLSDSPPSPPASLNERLEQLEQLRRIAFALQGVPYPEGPTPKDERRKWPVERIG</sequence>
<evidence type="ECO:0000256" key="1">
    <source>
        <dbReference type="SAM" id="MobiDB-lite"/>
    </source>
</evidence>
<name>A0A2S9YVU8_9BACT</name>
<gene>
    <name evidence="2" type="ORF">ENSA7_12060</name>
</gene>